<dbReference type="PANTHER" id="PTHR30093">
    <property type="entry name" value="GENERAL SECRETION PATHWAY PROTEIN G"/>
    <property type="match status" value="1"/>
</dbReference>
<evidence type="ECO:0000313" key="4">
    <source>
        <dbReference type="Proteomes" id="UP000477311"/>
    </source>
</evidence>
<dbReference type="SUPFAM" id="SSF54523">
    <property type="entry name" value="Pili subunits"/>
    <property type="match status" value="1"/>
</dbReference>
<comment type="caution">
    <text evidence="3">The sequence shown here is derived from an EMBL/GenBank/DDBJ whole genome shotgun (WGS) entry which is preliminary data.</text>
</comment>
<dbReference type="AlphaFoldDB" id="A0A6M1RQ03"/>
<dbReference type="GO" id="GO:0015627">
    <property type="term" value="C:type II protein secretion system complex"/>
    <property type="evidence" value="ECO:0007669"/>
    <property type="project" value="InterPro"/>
</dbReference>
<keyword evidence="1" id="KW-0488">Methylation</keyword>
<gene>
    <name evidence="3" type="ORF">G4L39_10155</name>
</gene>
<keyword evidence="2" id="KW-0812">Transmembrane</keyword>
<dbReference type="Gene3D" id="3.30.700.10">
    <property type="entry name" value="Glycoprotein, Type 4 Pilin"/>
    <property type="match status" value="1"/>
</dbReference>
<reference evidence="3 4" key="1">
    <citation type="submission" date="2020-02" db="EMBL/GenBank/DDBJ databases">
        <title>Draft genome sequence of Limisphaera ngatamarikiensis NGM72.4T, a thermophilic Verrucomicrobia grouped in subdivision 3.</title>
        <authorList>
            <person name="Carere C.R."/>
            <person name="Steen J."/>
            <person name="Hugenholtz P."/>
            <person name="Stott M.B."/>
        </authorList>
    </citation>
    <scope>NUCLEOTIDE SEQUENCE [LARGE SCALE GENOMIC DNA]</scope>
    <source>
        <strain evidence="3 4">NGM72.4</strain>
    </source>
</reference>
<proteinExistence type="predicted"/>
<dbReference type="InterPro" id="IPR012902">
    <property type="entry name" value="N_methyl_site"/>
</dbReference>
<keyword evidence="4" id="KW-1185">Reference proteome</keyword>
<keyword evidence="2" id="KW-1133">Transmembrane helix</keyword>
<dbReference type="RefSeq" id="WP_165107966.1">
    <property type="nucleotide sequence ID" value="NZ_JAAKYA010000071.1"/>
</dbReference>
<organism evidence="3 4">
    <name type="scientific">Limisphaera ngatamarikiensis</name>
    <dbReference type="NCBI Taxonomy" id="1324935"/>
    <lineage>
        <taxon>Bacteria</taxon>
        <taxon>Pseudomonadati</taxon>
        <taxon>Verrucomicrobiota</taxon>
        <taxon>Verrucomicrobiia</taxon>
        <taxon>Limisphaerales</taxon>
        <taxon>Limisphaeraceae</taxon>
        <taxon>Limisphaera</taxon>
    </lineage>
</organism>
<evidence type="ECO:0000256" key="2">
    <source>
        <dbReference type="SAM" id="Phobius"/>
    </source>
</evidence>
<evidence type="ECO:0000256" key="1">
    <source>
        <dbReference type="ARBA" id="ARBA00022481"/>
    </source>
</evidence>
<sequence>MRPSAIITGAGRTRVAKNSPGTGGYRAFTLVELLVVIGIVGLLAAWMLPALARAREKAMVTRVHGELQALGLALEMYAQDHDGRVPPVRVNCNSDLAEHWCQFPIELARDGYLPRSDRPGMEAYMEDPFHRGHTYKYAAPGPQLLNGSPGGAYAMWVPEDFPVNRASTGRYVSDPVASPVRWAIWSLGPRPQSPESQHSHAPLAAASWYRKTGGGGVLVRYADREGRQYKSP</sequence>
<feature type="transmembrane region" description="Helical" evidence="2">
    <location>
        <begin position="27"/>
        <end position="52"/>
    </location>
</feature>
<dbReference type="GO" id="GO:0015628">
    <property type="term" value="P:protein secretion by the type II secretion system"/>
    <property type="evidence" value="ECO:0007669"/>
    <property type="project" value="InterPro"/>
</dbReference>
<protein>
    <submittedName>
        <fullName evidence="3">Type II secretion system protein</fullName>
    </submittedName>
</protein>
<dbReference type="EMBL" id="JAAKYA010000071">
    <property type="protein sequence ID" value="NGO39753.1"/>
    <property type="molecule type" value="Genomic_DNA"/>
</dbReference>
<dbReference type="InterPro" id="IPR045584">
    <property type="entry name" value="Pilin-like"/>
</dbReference>
<dbReference type="InterPro" id="IPR000983">
    <property type="entry name" value="Bac_GSPG_pilin"/>
</dbReference>
<accession>A0A6M1RQ03</accession>
<dbReference type="Proteomes" id="UP000477311">
    <property type="component" value="Unassembled WGS sequence"/>
</dbReference>
<keyword evidence="2" id="KW-0472">Membrane</keyword>
<name>A0A6M1RQ03_9BACT</name>
<dbReference type="NCBIfam" id="TIGR02532">
    <property type="entry name" value="IV_pilin_GFxxxE"/>
    <property type="match status" value="1"/>
</dbReference>
<dbReference type="Pfam" id="PF07963">
    <property type="entry name" value="N_methyl"/>
    <property type="match status" value="1"/>
</dbReference>
<evidence type="ECO:0000313" key="3">
    <source>
        <dbReference type="EMBL" id="NGO39753.1"/>
    </source>
</evidence>
<dbReference type="PRINTS" id="PR00813">
    <property type="entry name" value="BCTERIALGSPG"/>
</dbReference>